<evidence type="ECO:0000256" key="2">
    <source>
        <dbReference type="ARBA" id="ARBA00022840"/>
    </source>
</evidence>
<dbReference type="InterPro" id="IPR027417">
    <property type="entry name" value="P-loop_NTPase"/>
</dbReference>
<dbReference type="InterPro" id="IPR003439">
    <property type="entry name" value="ABC_transporter-like_ATP-bd"/>
</dbReference>
<evidence type="ECO:0000256" key="1">
    <source>
        <dbReference type="ARBA" id="ARBA00022741"/>
    </source>
</evidence>
<dbReference type="Pfam" id="PF00005">
    <property type="entry name" value="ABC_tran"/>
    <property type="match status" value="1"/>
</dbReference>
<gene>
    <name evidence="4" type="ORF">AEA09_01275</name>
</gene>
<dbReference type="SUPFAM" id="SSF52540">
    <property type="entry name" value="P-loop containing nucleoside triphosphate hydrolases"/>
    <property type="match status" value="1"/>
</dbReference>
<dbReference type="PANTHER" id="PTHR43158:SF5">
    <property type="entry name" value="ABC TRANSPORTER, ATP-BINDING PROTEIN"/>
    <property type="match status" value="1"/>
</dbReference>
<proteinExistence type="predicted"/>
<dbReference type="Gene3D" id="3.40.50.300">
    <property type="entry name" value="P-loop containing nucleotide triphosphate hydrolases"/>
    <property type="match status" value="1"/>
</dbReference>
<accession>A0ABR5K7M3</accession>
<organism evidence="4 5">
    <name type="scientific">Lysinibacillus contaminans</name>
    <dbReference type="NCBI Taxonomy" id="1293441"/>
    <lineage>
        <taxon>Bacteria</taxon>
        <taxon>Bacillati</taxon>
        <taxon>Bacillota</taxon>
        <taxon>Bacilli</taxon>
        <taxon>Bacillales</taxon>
        <taxon>Bacillaceae</taxon>
        <taxon>Lysinibacillus</taxon>
    </lineage>
</organism>
<dbReference type="SMART" id="SM00382">
    <property type="entry name" value="AAA"/>
    <property type="match status" value="1"/>
</dbReference>
<evidence type="ECO:0000313" key="4">
    <source>
        <dbReference type="EMBL" id="KOS71819.1"/>
    </source>
</evidence>
<dbReference type="Proteomes" id="UP000050668">
    <property type="component" value="Unassembled WGS sequence"/>
</dbReference>
<dbReference type="PANTHER" id="PTHR43158">
    <property type="entry name" value="SKFA PEPTIDE EXPORT ATP-BINDING PROTEIN SKFE"/>
    <property type="match status" value="1"/>
</dbReference>
<comment type="caution">
    <text evidence="4">The sequence shown here is derived from an EMBL/GenBank/DDBJ whole genome shotgun (WGS) entry which is preliminary data.</text>
</comment>
<sequence length="295" mass="32604">MIQCEQLAKNFGSHKALQNITCAIESEKIVGIIGRNGAGKSTLLHILAGYLQPTRGTCHVFGEKPFNNIQTAANTIMIDDRLSFSNYLTLEEILGMGADFYPNWQGELAFRLLDYARLAKKAKHEQLSKGQLATFNLIYGLASRCALTILDEPMNGMDEAIRNDFYRAILKEYIAFPRTILIASHHLQEMESILEEILLINEGVVIAHAPIDELKQQLISLTGPSHALAPILADSIIYTKKEIAGMTTVVVEASKLFIQEDVLQKKGITTAHLSTSDVCMYLTSSEGSDIDAVFD</sequence>
<keyword evidence="5" id="KW-1185">Reference proteome</keyword>
<protein>
    <recommendedName>
        <fullName evidence="3">ABC transporter domain-containing protein</fullName>
    </recommendedName>
</protein>
<keyword evidence="1" id="KW-0547">Nucleotide-binding</keyword>
<keyword evidence="2" id="KW-0067">ATP-binding</keyword>
<evidence type="ECO:0000259" key="3">
    <source>
        <dbReference type="PROSITE" id="PS50893"/>
    </source>
</evidence>
<dbReference type="InterPro" id="IPR003593">
    <property type="entry name" value="AAA+_ATPase"/>
</dbReference>
<feature type="domain" description="ABC transporter" evidence="3">
    <location>
        <begin position="2"/>
        <end position="227"/>
    </location>
</feature>
<reference evidence="5" key="1">
    <citation type="submission" date="2015-07" db="EMBL/GenBank/DDBJ databases">
        <title>Fjat-14205 dsm 2895.</title>
        <authorList>
            <person name="Liu B."/>
            <person name="Wang J."/>
            <person name="Zhu Y."/>
            <person name="Liu G."/>
            <person name="Chen Q."/>
            <person name="Chen Z."/>
            <person name="Lan J."/>
            <person name="Che J."/>
            <person name="Ge C."/>
            <person name="Shi H."/>
            <person name="Pan Z."/>
            <person name="Liu X."/>
        </authorList>
    </citation>
    <scope>NUCLEOTIDE SEQUENCE [LARGE SCALE GENOMIC DNA]</scope>
    <source>
        <strain evidence="5">DSM 25560</strain>
    </source>
</reference>
<evidence type="ECO:0000313" key="5">
    <source>
        <dbReference type="Proteomes" id="UP000050668"/>
    </source>
</evidence>
<dbReference type="PROSITE" id="PS50893">
    <property type="entry name" value="ABC_TRANSPORTER_2"/>
    <property type="match status" value="1"/>
</dbReference>
<name>A0ABR5K7M3_9BACI</name>
<dbReference type="EMBL" id="LGRV01000001">
    <property type="protein sequence ID" value="KOS71819.1"/>
    <property type="molecule type" value="Genomic_DNA"/>
</dbReference>